<feature type="transmembrane region" description="Helical" evidence="1">
    <location>
        <begin position="12"/>
        <end position="31"/>
    </location>
</feature>
<feature type="transmembrane region" description="Helical" evidence="1">
    <location>
        <begin position="93"/>
        <end position="109"/>
    </location>
</feature>
<reference evidence="2 3" key="2">
    <citation type="journal article" date="2013" name="Genome Announc.">
        <title>Genome Sequence of Growth-Improving Paenibacillus mucilaginosus Strain KNP414.</title>
        <authorList>
            <person name="Lu J.J."/>
            <person name="Wang J.F."/>
            <person name="Hu X.F."/>
        </authorList>
    </citation>
    <scope>NUCLEOTIDE SEQUENCE [LARGE SCALE GENOMIC DNA]</scope>
    <source>
        <strain evidence="2 3">KNP414</strain>
    </source>
</reference>
<dbReference type="KEGG" id="pms:KNP414_01012"/>
<keyword evidence="1" id="KW-1133">Transmembrane helix</keyword>
<evidence type="ECO:0000313" key="2">
    <source>
        <dbReference type="EMBL" id="AEI39602.1"/>
    </source>
</evidence>
<evidence type="ECO:0008006" key="4">
    <source>
        <dbReference type="Google" id="ProtNLM"/>
    </source>
</evidence>
<dbReference type="PATRIC" id="fig|1036673.3.peg.909"/>
<protein>
    <recommendedName>
        <fullName evidence="4">Type II secretion system protein GspF domain-containing protein</fullName>
    </recommendedName>
</protein>
<organism evidence="2 3">
    <name type="scientific">Paenibacillus mucilaginosus (strain KNP414)</name>
    <dbReference type="NCBI Taxonomy" id="1036673"/>
    <lineage>
        <taxon>Bacteria</taxon>
        <taxon>Bacillati</taxon>
        <taxon>Bacillota</taxon>
        <taxon>Bacilli</taxon>
        <taxon>Bacillales</taxon>
        <taxon>Paenibacillaceae</taxon>
        <taxon>Paenibacillus</taxon>
    </lineage>
</organism>
<reference evidence="3" key="1">
    <citation type="submission" date="2011-06" db="EMBL/GenBank/DDBJ databases">
        <title>Complete genome sequence of Paenibacillus mucilaginosus KNP414.</title>
        <authorList>
            <person name="Wang J."/>
            <person name="Hu S."/>
            <person name="Hu X."/>
            <person name="Zhang B."/>
            <person name="Dong D."/>
            <person name="Zhang S."/>
            <person name="Zhao K."/>
            <person name="Wu D."/>
        </authorList>
    </citation>
    <scope>NUCLEOTIDE SEQUENCE [LARGE SCALE GENOMIC DNA]</scope>
    <source>
        <strain evidence="3">KNP414</strain>
    </source>
</reference>
<feature type="transmembrane region" description="Helical" evidence="1">
    <location>
        <begin position="272"/>
        <end position="293"/>
    </location>
</feature>
<evidence type="ECO:0000313" key="3">
    <source>
        <dbReference type="Proteomes" id="UP000006620"/>
    </source>
</evidence>
<dbReference type="HOGENOM" id="CLU_911671_0_0_9"/>
<feature type="transmembrane region" description="Helical" evidence="1">
    <location>
        <begin position="129"/>
        <end position="151"/>
    </location>
</feature>
<name>F8FAE9_PAEMK</name>
<dbReference type="EMBL" id="CP002869">
    <property type="protein sequence ID" value="AEI39602.1"/>
    <property type="molecule type" value="Genomic_DNA"/>
</dbReference>
<keyword evidence="1" id="KW-0472">Membrane</keyword>
<dbReference type="RefSeq" id="WP_013914766.1">
    <property type="nucleotide sequence ID" value="NC_015690.1"/>
</dbReference>
<keyword evidence="1" id="KW-0812">Transmembrane</keyword>
<accession>F8FAE9</accession>
<dbReference type="AlphaFoldDB" id="F8FAE9"/>
<sequence>MLPGVSGLLLWNAAFLLAFAAGSAMLWLPLLGRLRLGRGSRLALLLERAKQAKERRRFVGGGEHSITMAERNFREKARLAGLPRECTYARFQLLRAGMAASLPLMAFAAQPPSAVPLSEWSGGTWLGQLLLYAVCLAFGWWLPMLLVLGAAGHKRTQLLLEIAKLSHRLSVCVSDKADLRDMLVRAGRPLKLLQPHIQELAVLWGKDRHEAIARFRDAVGITEVYPLVNALEAISLAEAKEVALVLKEQTAGIEAALSSEVTRRLENAPVWISFYIMIPFAMIVLLFLYPWVITISSQLMTSFQG</sequence>
<dbReference type="Proteomes" id="UP000006620">
    <property type="component" value="Chromosome"/>
</dbReference>
<gene>
    <name evidence="2" type="ordered locus">KNP414_01012</name>
</gene>
<evidence type="ECO:0000256" key="1">
    <source>
        <dbReference type="SAM" id="Phobius"/>
    </source>
</evidence>
<proteinExistence type="predicted"/>